<dbReference type="InterPro" id="IPR011761">
    <property type="entry name" value="ATP-grasp"/>
</dbReference>
<evidence type="ECO:0000313" key="10">
    <source>
        <dbReference type="Proteomes" id="UP000596248"/>
    </source>
</evidence>
<keyword evidence="2" id="KW-0436">Ligase</keyword>
<dbReference type="SUPFAM" id="SSF51246">
    <property type="entry name" value="Rudiment single hybrid motif"/>
    <property type="match status" value="1"/>
</dbReference>
<evidence type="ECO:0000256" key="2">
    <source>
        <dbReference type="ARBA" id="ARBA00022598"/>
    </source>
</evidence>
<evidence type="ECO:0000313" key="9">
    <source>
        <dbReference type="EMBL" id="QRG65939.1"/>
    </source>
</evidence>
<dbReference type="PANTHER" id="PTHR18866:SF33">
    <property type="entry name" value="METHYLCROTONOYL-COA CARBOXYLASE SUBUNIT ALPHA, MITOCHONDRIAL-RELATED"/>
    <property type="match status" value="1"/>
</dbReference>
<dbReference type="PROSITE" id="PS50975">
    <property type="entry name" value="ATP_GRASP"/>
    <property type="match status" value="1"/>
</dbReference>
<reference evidence="9 10" key="1">
    <citation type="submission" date="2021-01" db="EMBL/GenBank/DDBJ databases">
        <title>Identification of strong promoters based on the transcriptome of Brevibacillus choshinensis.</title>
        <authorList>
            <person name="Yao D."/>
            <person name="Zhang K."/>
            <person name="Wu J."/>
        </authorList>
    </citation>
    <scope>NUCLEOTIDE SEQUENCE [LARGE SCALE GENOMIC DNA]</scope>
    <source>
        <strain evidence="9 10">HPD31-SP3</strain>
    </source>
</reference>
<keyword evidence="4 6" id="KW-0067">ATP-binding</keyword>
<dbReference type="SUPFAM" id="SSF56059">
    <property type="entry name" value="Glutathione synthetase ATP-binding domain-like"/>
    <property type="match status" value="1"/>
</dbReference>
<dbReference type="SUPFAM" id="SSF52440">
    <property type="entry name" value="PreATP-grasp domain"/>
    <property type="match status" value="1"/>
</dbReference>
<dbReference type="InterPro" id="IPR011764">
    <property type="entry name" value="Biotin_carboxylation_dom"/>
</dbReference>
<dbReference type="Proteomes" id="UP000596248">
    <property type="component" value="Chromosome"/>
</dbReference>
<evidence type="ECO:0000256" key="4">
    <source>
        <dbReference type="ARBA" id="ARBA00022840"/>
    </source>
</evidence>
<dbReference type="PANTHER" id="PTHR18866">
    <property type="entry name" value="CARBOXYLASE:PYRUVATE/ACETYL-COA/PROPIONYL-COA CARBOXYLASE"/>
    <property type="match status" value="1"/>
</dbReference>
<dbReference type="PROSITE" id="PS00867">
    <property type="entry name" value="CPSASE_2"/>
    <property type="match status" value="1"/>
</dbReference>
<keyword evidence="10" id="KW-1185">Reference proteome</keyword>
<dbReference type="Gene3D" id="3.30.470.20">
    <property type="entry name" value="ATP-grasp fold, B domain"/>
    <property type="match status" value="1"/>
</dbReference>
<evidence type="ECO:0000256" key="6">
    <source>
        <dbReference type="PROSITE-ProRule" id="PRU00409"/>
    </source>
</evidence>
<keyword evidence="3 6" id="KW-0547">Nucleotide-binding</keyword>
<evidence type="ECO:0000256" key="5">
    <source>
        <dbReference type="ARBA" id="ARBA00023267"/>
    </source>
</evidence>
<evidence type="ECO:0000256" key="3">
    <source>
        <dbReference type="ARBA" id="ARBA00022741"/>
    </source>
</evidence>
<dbReference type="InterPro" id="IPR011054">
    <property type="entry name" value="Rudment_hybrid_motif"/>
</dbReference>
<dbReference type="EC" id="6.3.4.14" evidence="1"/>
<dbReference type="Pfam" id="PF02786">
    <property type="entry name" value="CPSase_L_D2"/>
    <property type="match status" value="1"/>
</dbReference>
<proteinExistence type="predicted"/>
<evidence type="ECO:0000256" key="1">
    <source>
        <dbReference type="ARBA" id="ARBA00013263"/>
    </source>
</evidence>
<dbReference type="EMBL" id="CP069127">
    <property type="protein sequence ID" value="QRG65939.1"/>
    <property type="molecule type" value="Genomic_DNA"/>
</dbReference>
<dbReference type="PROSITE" id="PS00866">
    <property type="entry name" value="CPSASE_1"/>
    <property type="match status" value="1"/>
</dbReference>
<name>A0ABX7FJX5_BRECH</name>
<sequence>MSYFKKVLIANRGEIARRIIRTCKRLSIQTVAVYSEADKDALFVREADEAVCIGPAPVKKSYLDMDNIIRAAKETGACAIHPGYGFLAENGAFAERCTEEGFTFIGPSASVIRLMGDKIAARNQMQAAGIPIVPGVDHGLSSVEEAKRAANEIGYPIMLKASAGGGGIGMQIVHSDQELEKAFESTAQRAGSYFGDDTLFLEKYITSPRHIEVQIVGDSLGNLVHLWERECSIQRRNQKIVEEAPSPFLDPQAREALCAAAVRGAASIGYTNVGTMEFIVDGQGEYYFLEMNTRIQVEHPVTEEITGVDLVEWQLKIAAGLPLDLDEIPLSPQGHSIECRLYAEDARTFMPSPGKIETLRLPDWARLEFAVTEGNQVTPFYDPMIGKIITHGASRQEAIRKMKDALEQCVISGIKNNLPLLASIMDDPAFQAGTYDTKFVESALIK</sequence>
<dbReference type="InterPro" id="IPR016185">
    <property type="entry name" value="PreATP-grasp_dom_sf"/>
</dbReference>
<dbReference type="RefSeq" id="WP_203353008.1">
    <property type="nucleotide sequence ID" value="NZ_CP069127.1"/>
</dbReference>
<evidence type="ECO:0000259" key="7">
    <source>
        <dbReference type="PROSITE" id="PS50975"/>
    </source>
</evidence>
<dbReference type="NCBIfam" id="NF006367">
    <property type="entry name" value="PRK08591.1"/>
    <property type="match status" value="1"/>
</dbReference>
<dbReference type="PROSITE" id="PS50979">
    <property type="entry name" value="BC"/>
    <property type="match status" value="1"/>
</dbReference>
<keyword evidence="5" id="KW-0092">Biotin</keyword>
<dbReference type="Pfam" id="PF02785">
    <property type="entry name" value="Biotin_carb_C"/>
    <property type="match status" value="1"/>
</dbReference>
<dbReference type="SMART" id="SM00878">
    <property type="entry name" value="Biotin_carb_C"/>
    <property type="match status" value="1"/>
</dbReference>
<organism evidence="9 10">
    <name type="scientific">Brevibacillus choshinensis</name>
    <dbReference type="NCBI Taxonomy" id="54911"/>
    <lineage>
        <taxon>Bacteria</taxon>
        <taxon>Bacillati</taxon>
        <taxon>Bacillota</taxon>
        <taxon>Bacilli</taxon>
        <taxon>Bacillales</taxon>
        <taxon>Paenibacillaceae</taxon>
        <taxon>Brevibacillus</taxon>
    </lineage>
</organism>
<accession>A0ABX7FJX5</accession>
<protein>
    <recommendedName>
        <fullName evidence="1">biotin carboxylase</fullName>
        <ecNumber evidence="1">6.3.4.14</ecNumber>
    </recommendedName>
</protein>
<dbReference type="InterPro" id="IPR005481">
    <property type="entry name" value="BC-like_N"/>
</dbReference>
<feature type="domain" description="Biotin carboxylation" evidence="8">
    <location>
        <begin position="3"/>
        <end position="445"/>
    </location>
</feature>
<dbReference type="InterPro" id="IPR050856">
    <property type="entry name" value="Biotin_carboxylase_complex"/>
</dbReference>
<feature type="domain" description="ATP-grasp" evidence="7">
    <location>
        <begin position="122"/>
        <end position="319"/>
    </location>
</feature>
<evidence type="ECO:0000259" key="8">
    <source>
        <dbReference type="PROSITE" id="PS50979"/>
    </source>
</evidence>
<gene>
    <name evidence="9" type="ORF">JNE38_20490</name>
</gene>
<dbReference type="InterPro" id="IPR005479">
    <property type="entry name" value="CPAse_ATP-bd"/>
</dbReference>
<dbReference type="Pfam" id="PF00289">
    <property type="entry name" value="Biotin_carb_N"/>
    <property type="match status" value="1"/>
</dbReference>
<dbReference type="InterPro" id="IPR005482">
    <property type="entry name" value="Biotin_COase_C"/>
</dbReference>